<proteinExistence type="predicted"/>
<dbReference type="EMBL" id="JBFOLJ010000016">
    <property type="protein sequence ID" value="KAL2468638.1"/>
    <property type="molecule type" value="Genomic_DNA"/>
</dbReference>
<dbReference type="AlphaFoldDB" id="A0ABD1PZ29"/>
<comment type="caution">
    <text evidence="1">The sequence shown here is derived from an EMBL/GenBank/DDBJ whole genome shotgun (WGS) entry which is preliminary data.</text>
</comment>
<reference evidence="2" key="1">
    <citation type="submission" date="2024-07" db="EMBL/GenBank/DDBJ databases">
        <title>Two chromosome-level genome assemblies of Korean endemic species Abeliophyllum distichum and Forsythia ovata (Oleaceae).</title>
        <authorList>
            <person name="Jang H."/>
        </authorList>
    </citation>
    <scope>NUCLEOTIDE SEQUENCE [LARGE SCALE GENOMIC DNA]</scope>
</reference>
<sequence length="128" mass="14530">MDDSDSRLTIQYQVIDRGPLIQIDTDSSLYFYIRVKHGGTDLTKFPLCVDIERVNRNDNNLGYLCNSITEGDSEEFHDRSITNHTRFGSMENFLITSFPTIQEMGNDICENVTNGNINIDDKGTDVIS</sequence>
<dbReference type="Proteomes" id="UP001604277">
    <property type="component" value="Unassembled WGS sequence"/>
</dbReference>
<protein>
    <submittedName>
        <fullName evidence="1">Uncharacterized protein</fullName>
    </submittedName>
</protein>
<organism evidence="1 2">
    <name type="scientific">Forsythia ovata</name>
    <dbReference type="NCBI Taxonomy" id="205694"/>
    <lineage>
        <taxon>Eukaryota</taxon>
        <taxon>Viridiplantae</taxon>
        <taxon>Streptophyta</taxon>
        <taxon>Embryophyta</taxon>
        <taxon>Tracheophyta</taxon>
        <taxon>Spermatophyta</taxon>
        <taxon>Magnoliopsida</taxon>
        <taxon>eudicotyledons</taxon>
        <taxon>Gunneridae</taxon>
        <taxon>Pentapetalae</taxon>
        <taxon>asterids</taxon>
        <taxon>lamiids</taxon>
        <taxon>Lamiales</taxon>
        <taxon>Oleaceae</taxon>
        <taxon>Forsythieae</taxon>
        <taxon>Forsythia</taxon>
    </lineage>
</organism>
<name>A0ABD1PZ29_9LAMI</name>
<evidence type="ECO:0000313" key="1">
    <source>
        <dbReference type="EMBL" id="KAL2468638.1"/>
    </source>
</evidence>
<evidence type="ECO:0000313" key="2">
    <source>
        <dbReference type="Proteomes" id="UP001604277"/>
    </source>
</evidence>
<accession>A0ABD1PZ29</accession>
<gene>
    <name evidence="1" type="ORF">Fot_50214</name>
</gene>
<keyword evidence="2" id="KW-1185">Reference proteome</keyword>